<dbReference type="FunFam" id="3.40.50.10190:FF:000011">
    <property type="entry name" value="DNA repair protein REV1"/>
    <property type="match status" value="1"/>
</dbReference>
<feature type="compositionally biased region" description="Low complexity" evidence="1">
    <location>
        <begin position="345"/>
        <end position="362"/>
    </location>
</feature>
<organism evidence="3 4">
    <name type="scientific">Penicillium chermesinum</name>
    <dbReference type="NCBI Taxonomy" id="63820"/>
    <lineage>
        <taxon>Eukaryota</taxon>
        <taxon>Fungi</taxon>
        <taxon>Dikarya</taxon>
        <taxon>Ascomycota</taxon>
        <taxon>Pezizomycotina</taxon>
        <taxon>Eurotiomycetes</taxon>
        <taxon>Eurotiomycetidae</taxon>
        <taxon>Eurotiales</taxon>
        <taxon>Aspergillaceae</taxon>
        <taxon>Penicillium</taxon>
    </lineage>
</organism>
<feature type="region of interest" description="Disordered" evidence="1">
    <location>
        <begin position="460"/>
        <end position="510"/>
    </location>
</feature>
<dbReference type="GO" id="GO:0005634">
    <property type="term" value="C:nucleus"/>
    <property type="evidence" value="ECO:0007669"/>
    <property type="project" value="TreeGrafter"/>
</dbReference>
<dbReference type="Gene3D" id="1.20.58.1280">
    <property type="entry name" value="DNA repair protein Rev1, C-terminal domain"/>
    <property type="match status" value="1"/>
</dbReference>
<dbReference type="GO" id="GO:0017125">
    <property type="term" value="F:deoxycytidyl transferase activity"/>
    <property type="evidence" value="ECO:0007669"/>
    <property type="project" value="TreeGrafter"/>
</dbReference>
<dbReference type="InterPro" id="IPR036420">
    <property type="entry name" value="BRCT_dom_sf"/>
</dbReference>
<protein>
    <recommendedName>
        <fullName evidence="2">BRCT domain-containing protein</fullName>
    </recommendedName>
</protein>
<feature type="compositionally biased region" description="Polar residues" evidence="1">
    <location>
        <begin position="363"/>
        <end position="375"/>
    </location>
</feature>
<gene>
    <name evidence="3" type="ORF">N7468_010064</name>
</gene>
<keyword evidence="4" id="KW-1185">Reference proteome</keyword>
<evidence type="ECO:0000313" key="4">
    <source>
        <dbReference type="Proteomes" id="UP001150941"/>
    </source>
</evidence>
<feature type="compositionally biased region" description="Pro residues" evidence="1">
    <location>
        <begin position="470"/>
        <end position="480"/>
    </location>
</feature>
<accession>A0A9W9TC34</accession>
<evidence type="ECO:0000313" key="3">
    <source>
        <dbReference type="EMBL" id="KAJ5217056.1"/>
    </source>
</evidence>
<reference evidence="3" key="1">
    <citation type="submission" date="2022-11" db="EMBL/GenBank/DDBJ databases">
        <authorList>
            <person name="Petersen C."/>
        </authorList>
    </citation>
    <scope>NUCLEOTIDE SEQUENCE</scope>
    <source>
        <strain evidence="3">IBT 19713</strain>
    </source>
</reference>
<feature type="compositionally biased region" description="Low complexity" evidence="1">
    <location>
        <begin position="460"/>
        <end position="469"/>
    </location>
</feature>
<dbReference type="PANTHER" id="PTHR45990:SF1">
    <property type="entry name" value="DNA REPAIR PROTEIN REV1"/>
    <property type="match status" value="1"/>
</dbReference>
<dbReference type="Pfam" id="PF16589">
    <property type="entry name" value="BRCT_2"/>
    <property type="match status" value="1"/>
</dbReference>
<dbReference type="InterPro" id="IPR001357">
    <property type="entry name" value="BRCT_dom"/>
</dbReference>
<sequence>MGSRLDSNSSAVRKRIENLPNLIQLGPRLIEVDLDEFRDETGEEYEASAFGGFGDYMRRKKIKLQNLDAEIRASSRDCPPIFRGIVAHVNGYTQPSLQDLHRLIVSHGGGFLQYLDNKTSATHIIASSLTPKKRDEFRRYRIVKPAWVTESIKAGRLLPWNEFRAVDEGQSQKILKFGGGHMTSETNTLRSGYREQSNTSWYNSQLLAADSGRTSGPPQRSDSLARQNSPDSTPVQEQSAGTSTTLAGDQWLQANDQEQSTTTPSKQRTILDLEDPDELESPHKDASARIQVDPVLSNSAHKPLNLSGSQFIMPPRPEPKGTPAPVSDIRSKLAAQARPRKSPGSASPCPRPRQSQPSPTQSEKSCTAGHSSPSQLDPEALAALPEDIRNEVLGYYDQQYAAAPLSALSSPAAASPVAAPRPTEGKRNISPPKKEPTKSNRPNNSANKTLAKFGFISQAAAPTSSKGSPGPTPSPPPPAKQPQAQPQSSTPGATTSPGKRESSPSEVPVFTSQGLSNLEDLQNAISAWHSTFISDGPYSDDVEALCTYLRRVITEENDTEKAVSVVRWLMWLVGQHGQEEPQVSPDEDVVSWADAIETMQQSVRDTLRAKGQPAVDFA</sequence>
<dbReference type="InterPro" id="IPR031991">
    <property type="entry name" value="Rev1_C"/>
</dbReference>
<reference evidence="3" key="2">
    <citation type="journal article" date="2023" name="IMA Fungus">
        <title>Comparative genomic study of the Penicillium genus elucidates a diverse pangenome and 15 lateral gene transfer events.</title>
        <authorList>
            <person name="Petersen C."/>
            <person name="Sorensen T."/>
            <person name="Nielsen M.R."/>
            <person name="Sondergaard T.E."/>
            <person name="Sorensen J.L."/>
            <person name="Fitzpatrick D.A."/>
            <person name="Frisvad J.C."/>
            <person name="Nielsen K.L."/>
        </authorList>
    </citation>
    <scope>NUCLEOTIDE SEQUENCE</scope>
    <source>
        <strain evidence="3">IBT 19713</strain>
    </source>
</reference>
<feature type="region of interest" description="Disordered" evidence="1">
    <location>
        <begin position="209"/>
        <end position="244"/>
    </location>
</feature>
<proteinExistence type="predicted"/>
<comment type="caution">
    <text evidence="3">The sequence shown here is derived from an EMBL/GenBank/DDBJ whole genome shotgun (WGS) entry which is preliminary data.</text>
</comment>
<dbReference type="EMBL" id="JAPQKS010000008">
    <property type="protein sequence ID" value="KAJ5217056.1"/>
    <property type="molecule type" value="Genomic_DNA"/>
</dbReference>
<feature type="region of interest" description="Disordered" evidence="1">
    <location>
        <begin position="408"/>
        <end position="447"/>
    </location>
</feature>
<dbReference type="InterPro" id="IPR038401">
    <property type="entry name" value="Rev1_C_sf"/>
</dbReference>
<dbReference type="Gene3D" id="6.10.250.1630">
    <property type="match status" value="1"/>
</dbReference>
<feature type="region of interest" description="Disordered" evidence="1">
    <location>
        <begin position="276"/>
        <end position="383"/>
    </location>
</feature>
<dbReference type="Gene3D" id="3.40.50.10190">
    <property type="entry name" value="BRCT domain"/>
    <property type="match status" value="1"/>
</dbReference>
<dbReference type="RefSeq" id="XP_058325927.1">
    <property type="nucleotide sequence ID" value="XM_058479359.1"/>
</dbReference>
<dbReference type="OrthoDB" id="427711at2759"/>
<dbReference type="AlphaFoldDB" id="A0A9W9TC34"/>
<feature type="compositionally biased region" description="Low complexity" evidence="1">
    <location>
        <begin position="408"/>
        <end position="420"/>
    </location>
</feature>
<dbReference type="Proteomes" id="UP001150941">
    <property type="component" value="Unassembled WGS sequence"/>
</dbReference>
<dbReference type="GeneID" id="83206663"/>
<dbReference type="SUPFAM" id="SSF52113">
    <property type="entry name" value="BRCT domain"/>
    <property type="match status" value="1"/>
</dbReference>
<feature type="compositionally biased region" description="Low complexity" evidence="1">
    <location>
        <begin position="481"/>
        <end position="493"/>
    </location>
</feature>
<feature type="domain" description="BRCT" evidence="2">
    <location>
        <begin position="77"/>
        <end position="165"/>
    </location>
</feature>
<dbReference type="PANTHER" id="PTHR45990">
    <property type="entry name" value="DNA REPAIR PROTEIN REV1"/>
    <property type="match status" value="1"/>
</dbReference>
<dbReference type="PROSITE" id="PS50172">
    <property type="entry name" value="BRCT"/>
    <property type="match status" value="1"/>
</dbReference>
<dbReference type="GO" id="GO:0070987">
    <property type="term" value="P:error-free translesion synthesis"/>
    <property type="evidence" value="ECO:0007669"/>
    <property type="project" value="TreeGrafter"/>
</dbReference>
<dbReference type="Pfam" id="PF16727">
    <property type="entry name" value="REV1_C"/>
    <property type="match status" value="1"/>
</dbReference>
<evidence type="ECO:0000259" key="2">
    <source>
        <dbReference type="PROSITE" id="PS50172"/>
    </source>
</evidence>
<feature type="compositionally biased region" description="Basic and acidic residues" evidence="1">
    <location>
        <begin position="423"/>
        <end position="438"/>
    </location>
</feature>
<dbReference type="GO" id="GO:0003887">
    <property type="term" value="F:DNA-directed DNA polymerase activity"/>
    <property type="evidence" value="ECO:0007669"/>
    <property type="project" value="TreeGrafter"/>
</dbReference>
<name>A0A9W9TC34_9EURO</name>
<dbReference type="GO" id="GO:0042276">
    <property type="term" value="P:error-prone translesion synthesis"/>
    <property type="evidence" value="ECO:0007669"/>
    <property type="project" value="TreeGrafter"/>
</dbReference>
<dbReference type="CDD" id="cd17719">
    <property type="entry name" value="BRCT_Rev1"/>
    <property type="match status" value="1"/>
</dbReference>
<dbReference type="SMART" id="SM00292">
    <property type="entry name" value="BRCT"/>
    <property type="match status" value="1"/>
</dbReference>
<feature type="compositionally biased region" description="Polar residues" evidence="1">
    <location>
        <begin position="296"/>
        <end position="310"/>
    </location>
</feature>
<evidence type="ECO:0000256" key="1">
    <source>
        <dbReference type="SAM" id="MobiDB-lite"/>
    </source>
</evidence>